<reference evidence="2" key="1">
    <citation type="submission" date="2021-02" db="EMBL/GenBank/DDBJ databases">
        <authorList>
            <person name="Steward A R."/>
        </authorList>
    </citation>
    <scope>NUCLEOTIDE SEQUENCE</scope>
</reference>
<sequence length="104" mass="11954">MSSLSVESNKEPAKENVYRRVFNLAFHHPKKDACDACSEFKALKIPSAEQTTKHSEHIKRKEEGNEEREKDRKINEAIAVVTFDLQNIFSLPKANVSCFFTRVN</sequence>
<gene>
    <name evidence="2" type="ORF">PMACD_LOCUS11589</name>
</gene>
<name>A0A821VDZ2_9NEOP</name>
<accession>A0A821VDZ2</accession>
<proteinExistence type="predicted"/>
<keyword evidence="3" id="KW-1185">Reference proteome</keyword>
<evidence type="ECO:0000313" key="3">
    <source>
        <dbReference type="Proteomes" id="UP000663880"/>
    </source>
</evidence>
<dbReference type="OrthoDB" id="7418207at2759"/>
<dbReference type="Proteomes" id="UP000663880">
    <property type="component" value="Unassembled WGS sequence"/>
</dbReference>
<dbReference type="EMBL" id="CAJOBZ010000040">
    <property type="protein sequence ID" value="CAF4904588.1"/>
    <property type="molecule type" value="Genomic_DNA"/>
</dbReference>
<dbReference type="AlphaFoldDB" id="A0A821VDZ2"/>
<protein>
    <submittedName>
        <fullName evidence="2">Uncharacterized protein</fullName>
    </submittedName>
</protein>
<evidence type="ECO:0000313" key="2">
    <source>
        <dbReference type="EMBL" id="CAF4904588.1"/>
    </source>
</evidence>
<comment type="caution">
    <text evidence="2">The sequence shown here is derived from an EMBL/GenBank/DDBJ whole genome shotgun (WGS) entry which is preliminary data.</text>
</comment>
<feature type="compositionally biased region" description="Basic and acidic residues" evidence="1">
    <location>
        <begin position="51"/>
        <end position="71"/>
    </location>
</feature>
<organism evidence="2 3">
    <name type="scientific">Pieris macdunnoughi</name>
    <dbReference type="NCBI Taxonomy" id="345717"/>
    <lineage>
        <taxon>Eukaryota</taxon>
        <taxon>Metazoa</taxon>
        <taxon>Ecdysozoa</taxon>
        <taxon>Arthropoda</taxon>
        <taxon>Hexapoda</taxon>
        <taxon>Insecta</taxon>
        <taxon>Pterygota</taxon>
        <taxon>Neoptera</taxon>
        <taxon>Endopterygota</taxon>
        <taxon>Lepidoptera</taxon>
        <taxon>Glossata</taxon>
        <taxon>Ditrysia</taxon>
        <taxon>Papilionoidea</taxon>
        <taxon>Pieridae</taxon>
        <taxon>Pierinae</taxon>
        <taxon>Pieris</taxon>
    </lineage>
</organism>
<feature type="region of interest" description="Disordered" evidence="1">
    <location>
        <begin position="48"/>
        <end position="71"/>
    </location>
</feature>
<evidence type="ECO:0000256" key="1">
    <source>
        <dbReference type="SAM" id="MobiDB-lite"/>
    </source>
</evidence>